<reference evidence="2 3" key="1">
    <citation type="submission" date="2018-11" db="EMBL/GenBank/DDBJ databases">
        <authorList>
            <person name="Li F."/>
        </authorList>
    </citation>
    <scope>NUCLEOTIDE SEQUENCE [LARGE SCALE GENOMIC DNA]</scope>
    <source>
        <strain evidence="2 3">Gsoil 097</strain>
    </source>
</reference>
<keyword evidence="3" id="KW-1185">Reference proteome</keyword>
<organism evidence="2 3">
    <name type="scientific">Nocardioides marmoriginsengisoli</name>
    <dbReference type="NCBI Taxonomy" id="661483"/>
    <lineage>
        <taxon>Bacteria</taxon>
        <taxon>Bacillati</taxon>
        <taxon>Actinomycetota</taxon>
        <taxon>Actinomycetes</taxon>
        <taxon>Propionibacteriales</taxon>
        <taxon>Nocardioidaceae</taxon>
        <taxon>Nocardioides</taxon>
    </lineage>
</organism>
<name>A0A3N0CLS5_9ACTN</name>
<dbReference type="Proteomes" id="UP000267128">
    <property type="component" value="Unassembled WGS sequence"/>
</dbReference>
<dbReference type="AlphaFoldDB" id="A0A3N0CLS5"/>
<protein>
    <recommendedName>
        <fullName evidence="1">Putative exodeoxyribonuclease 8 PDDEXK-like domain-containing protein</fullName>
    </recommendedName>
</protein>
<comment type="caution">
    <text evidence="2">The sequence shown here is derived from an EMBL/GenBank/DDBJ whole genome shotgun (WGS) entry which is preliminary data.</text>
</comment>
<accession>A0A3N0CLS5</accession>
<dbReference type="Gene3D" id="3.90.320.10">
    <property type="match status" value="1"/>
</dbReference>
<evidence type="ECO:0000313" key="2">
    <source>
        <dbReference type="EMBL" id="RNL64398.1"/>
    </source>
</evidence>
<evidence type="ECO:0000259" key="1">
    <source>
        <dbReference type="Pfam" id="PF12684"/>
    </source>
</evidence>
<sequence length="295" mass="31993">MLVPVRKEHPVSAVLVRNLNEHTYHNDTTTLSASGAKILLGKRPPAPDSEALAFGRLVHTVILEPQNLDTYAVLNADEIGLTVKGEKSDNPKATKAWREAVFAAKRDGLTVIDPAELAHAQALADAIAAHPEAGRLLAAATEHELSAYAEHPSGARVRARFDLVIPGSLGDIKACRDADPKMFDRTVHALGYHISAANYIDIARANGLTVDRFDLICVEKEPTPGGEYRVAVMEIHKDAIEKGRELMADACARWLALGKCINLPSYGDGRHVVDLPPYVYNADFEDIQINLGEAS</sequence>
<gene>
    <name evidence="2" type="ORF">EFK50_07695</name>
</gene>
<dbReference type="EMBL" id="RJSE01000005">
    <property type="protein sequence ID" value="RNL64398.1"/>
    <property type="molecule type" value="Genomic_DNA"/>
</dbReference>
<feature type="domain" description="Putative exodeoxyribonuclease 8 PDDEXK-like" evidence="1">
    <location>
        <begin position="47"/>
        <end position="258"/>
    </location>
</feature>
<proteinExistence type="predicted"/>
<dbReference type="Pfam" id="PF12684">
    <property type="entry name" value="DUF3799"/>
    <property type="match status" value="1"/>
</dbReference>
<dbReference type="InterPro" id="IPR011604">
    <property type="entry name" value="PDDEXK-like_dom_sf"/>
</dbReference>
<dbReference type="InterPro" id="IPR024432">
    <property type="entry name" value="Put_RecE_PDDEXK-like_dom"/>
</dbReference>
<evidence type="ECO:0000313" key="3">
    <source>
        <dbReference type="Proteomes" id="UP000267128"/>
    </source>
</evidence>
<dbReference type="OrthoDB" id="3292504at2"/>